<comment type="caution">
    <text evidence="8">The sequence shown here is derived from an EMBL/GenBank/DDBJ whole genome shotgun (WGS) entry which is preliminary data.</text>
</comment>
<evidence type="ECO:0000256" key="4">
    <source>
        <dbReference type="ARBA" id="ARBA00022989"/>
    </source>
</evidence>
<keyword evidence="4 6" id="KW-1133">Transmembrane helix</keyword>
<dbReference type="Pfam" id="PF01292">
    <property type="entry name" value="Ni_hydr_CYTB"/>
    <property type="match status" value="1"/>
</dbReference>
<dbReference type="GO" id="GO:0022904">
    <property type="term" value="P:respiratory electron transport chain"/>
    <property type="evidence" value="ECO:0007669"/>
    <property type="project" value="InterPro"/>
</dbReference>
<dbReference type="AlphaFoldDB" id="A0A0C2NIH3"/>
<organism evidence="8 9">
    <name type="scientific">Vibrio renipiscarius</name>
    <dbReference type="NCBI Taxonomy" id="1461322"/>
    <lineage>
        <taxon>Bacteria</taxon>
        <taxon>Pseudomonadati</taxon>
        <taxon>Pseudomonadota</taxon>
        <taxon>Gammaproteobacteria</taxon>
        <taxon>Vibrionales</taxon>
        <taxon>Vibrionaceae</taxon>
        <taxon>Vibrio</taxon>
    </lineage>
</organism>
<evidence type="ECO:0000313" key="8">
    <source>
        <dbReference type="EMBL" id="KII76120.1"/>
    </source>
</evidence>
<dbReference type="OrthoDB" id="6588368at2"/>
<protein>
    <recommendedName>
        <fullName evidence="7">Cytochrome b561 bacterial/Ni-hydrogenase domain-containing protein</fullName>
    </recommendedName>
</protein>
<dbReference type="InterPro" id="IPR011577">
    <property type="entry name" value="Cyt_b561_bac/Ni-Hgenase"/>
</dbReference>
<gene>
    <name evidence="8" type="ORF">OJ16_14975</name>
</gene>
<feature type="transmembrane region" description="Helical" evidence="6">
    <location>
        <begin position="21"/>
        <end position="40"/>
    </location>
</feature>
<keyword evidence="5 6" id="KW-0472">Membrane</keyword>
<keyword evidence="3 6" id="KW-0812">Transmembrane</keyword>
<proteinExistence type="predicted"/>
<feature type="transmembrane region" description="Helical" evidence="6">
    <location>
        <begin position="162"/>
        <end position="182"/>
    </location>
</feature>
<dbReference type="EMBL" id="JTKH01000024">
    <property type="protein sequence ID" value="KII76120.1"/>
    <property type="molecule type" value="Genomic_DNA"/>
</dbReference>
<keyword evidence="9" id="KW-1185">Reference proteome</keyword>
<sequence>MTSKLKQGLSALFSTLPTIEKFLHAIVLLGVVWQLLSSAFMHVHGDTLQQNISAMSFLHIYGGLILIPWALVFVLKVLIRRQLADLYPWLSGRFDVIKQDVESIINLDMPETRPAGLAACIEGLGLLALLLALATGSGWYWFLNMYGPNELLLSIHKLSVTFIQFYFFGHGAAAVLHLIVWWRGQPIK</sequence>
<dbReference type="RefSeq" id="WP_040992054.1">
    <property type="nucleotide sequence ID" value="NZ_JTKH01000024.1"/>
</dbReference>
<evidence type="ECO:0000256" key="3">
    <source>
        <dbReference type="ARBA" id="ARBA00022692"/>
    </source>
</evidence>
<evidence type="ECO:0000256" key="6">
    <source>
        <dbReference type="SAM" id="Phobius"/>
    </source>
</evidence>
<comment type="subcellular location">
    <subcellularLocation>
        <location evidence="1">Cell membrane</location>
        <topology evidence="1">Multi-pass membrane protein</topology>
    </subcellularLocation>
</comment>
<dbReference type="SUPFAM" id="SSF81342">
    <property type="entry name" value="Transmembrane di-heme cytochromes"/>
    <property type="match status" value="1"/>
</dbReference>
<dbReference type="Proteomes" id="UP000031672">
    <property type="component" value="Unassembled WGS sequence"/>
</dbReference>
<accession>A0A0C2NIH3</accession>
<accession>A0A0C2NSR6</accession>
<dbReference type="GO" id="GO:0009055">
    <property type="term" value="F:electron transfer activity"/>
    <property type="evidence" value="ECO:0007669"/>
    <property type="project" value="InterPro"/>
</dbReference>
<feature type="domain" description="Cytochrome b561 bacterial/Ni-hydrogenase" evidence="7">
    <location>
        <begin position="17"/>
        <end position="179"/>
    </location>
</feature>
<reference evidence="8 9" key="1">
    <citation type="submission" date="2014-11" db="EMBL/GenBank/DDBJ databases">
        <title>Draft Genome Sequence of Vibrio piscirenalis strains CECT 8603T and CECT 8604, two marine Gammaproteobacterium isolated from cultured gilthead sea bream (Sparus aurata).</title>
        <authorList>
            <person name="Arahal D.R."/>
            <person name="Rodrigo-Torres L."/>
            <person name="Lucena T."/>
            <person name="Pujalte M.J."/>
        </authorList>
    </citation>
    <scope>NUCLEOTIDE SEQUENCE [LARGE SCALE GENOMIC DNA]</scope>
    <source>
        <strain evidence="8 9">DCR 1-4-2</strain>
    </source>
</reference>
<dbReference type="InterPro" id="IPR016174">
    <property type="entry name" value="Di-haem_cyt_TM"/>
</dbReference>
<evidence type="ECO:0000259" key="7">
    <source>
        <dbReference type="Pfam" id="PF01292"/>
    </source>
</evidence>
<evidence type="ECO:0000313" key="9">
    <source>
        <dbReference type="Proteomes" id="UP000031672"/>
    </source>
</evidence>
<feature type="transmembrane region" description="Helical" evidence="6">
    <location>
        <begin position="115"/>
        <end position="142"/>
    </location>
</feature>
<evidence type="ECO:0000256" key="1">
    <source>
        <dbReference type="ARBA" id="ARBA00004651"/>
    </source>
</evidence>
<evidence type="ECO:0000256" key="2">
    <source>
        <dbReference type="ARBA" id="ARBA00022475"/>
    </source>
</evidence>
<name>A0A0C2NIH3_9VIBR</name>
<feature type="transmembrane region" description="Helical" evidence="6">
    <location>
        <begin position="60"/>
        <end position="79"/>
    </location>
</feature>
<evidence type="ECO:0000256" key="5">
    <source>
        <dbReference type="ARBA" id="ARBA00023136"/>
    </source>
</evidence>
<keyword evidence="2" id="KW-1003">Cell membrane</keyword>
<dbReference type="GO" id="GO:0005886">
    <property type="term" value="C:plasma membrane"/>
    <property type="evidence" value="ECO:0007669"/>
    <property type="project" value="UniProtKB-SubCell"/>
</dbReference>